<feature type="compositionally biased region" description="Polar residues" evidence="2">
    <location>
        <begin position="717"/>
        <end position="730"/>
    </location>
</feature>
<feature type="region of interest" description="Disordered" evidence="2">
    <location>
        <begin position="552"/>
        <end position="653"/>
    </location>
</feature>
<feature type="region of interest" description="Disordered" evidence="2">
    <location>
        <begin position="1"/>
        <end position="59"/>
    </location>
</feature>
<accession>A0A6G1GQB4</accession>
<feature type="coiled-coil region" evidence="1">
    <location>
        <begin position="160"/>
        <end position="194"/>
    </location>
</feature>
<sequence length="752" mass="81089">MAPVRPLTKLMTARCTSIESPQPIEQEPRRPDNYAARETSTETARNHSTEEPPIKHSIEPAIENVKYAAADDDDDDIRHDSPLSPSTPLSHRLSLDLLTLTTLKSRLHPPPSTLKMKLHLLRRQLENMLASLEAKDAIILSRERQIRVLGREVAGARRGWRDMETALASMLREKEEKEEELRELNEKLGLLAGGCDHVTSSQLGEMMRAFHEGVEAFAPRFFASVDVEKVGVRAFLEGKMEGGGLGELHLGEGGIEAESLFMAWVSQAVWRRVGEVFCVGFRETGVGKGLGEVERWVGGAGVPLPSPTEPDHLSLWRATTTQLLLKTQNISLSALATPSQHAALVHACPALGRDLAWLFVRVYQDLLEFFPGEGCKGEGEEMDRDGVRDGSRSINGRGETERDKACGSGSGSGFSTTTTTAPGSQSSFSGIGPALPPSFLHPPPPPVPSLPSLLSLPPPPLPLTSVSTPPFPPTSTNPFPSSPTSTNPTPNPKPNRLTPLTLQQRDSQREELSRLVRTAALLQLNVQASGCGYEVEFPRVGERWEGEGGFVGGVGCGVRDEKEEEEGGEGGKGEDVDGGEEGDKKGANKDMDGNIKSDDMNTDKGVDENGNGQEDITMEREQEDDANDTNHNHNHNHNHNSTNHPSPIPNPFPNCPTQNLTIALPILPGLILHEMGQRTCIVKATAVLRKERPGDFGPGDFAASISRDFEPRDFAASISSSLRGTKSVASSVGGEGGEERRGGGGGGVNECS</sequence>
<dbReference type="EMBL" id="ML977179">
    <property type="protein sequence ID" value="KAF1982939.1"/>
    <property type="molecule type" value="Genomic_DNA"/>
</dbReference>
<organism evidence="3 4">
    <name type="scientific">Aulographum hederae CBS 113979</name>
    <dbReference type="NCBI Taxonomy" id="1176131"/>
    <lineage>
        <taxon>Eukaryota</taxon>
        <taxon>Fungi</taxon>
        <taxon>Dikarya</taxon>
        <taxon>Ascomycota</taxon>
        <taxon>Pezizomycotina</taxon>
        <taxon>Dothideomycetes</taxon>
        <taxon>Pleosporomycetidae</taxon>
        <taxon>Aulographales</taxon>
        <taxon>Aulographaceae</taxon>
    </lineage>
</organism>
<keyword evidence="4" id="KW-1185">Reference proteome</keyword>
<feature type="compositionally biased region" description="Low complexity" evidence="2">
    <location>
        <begin position="413"/>
        <end position="427"/>
    </location>
</feature>
<evidence type="ECO:0000256" key="1">
    <source>
        <dbReference type="SAM" id="Coils"/>
    </source>
</evidence>
<proteinExistence type="predicted"/>
<protein>
    <submittedName>
        <fullName evidence="3">Uncharacterized protein</fullName>
    </submittedName>
</protein>
<evidence type="ECO:0000256" key="2">
    <source>
        <dbReference type="SAM" id="MobiDB-lite"/>
    </source>
</evidence>
<feature type="compositionally biased region" description="Pro residues" evidence="2">
    <location>
        <begin position="434"/>
        <end position="449"/>
    </location>
</feature>
<feature type="compositionally biased region" description="Basic and acidic residues" evidence="2">
    <location>
        <begin position="569"/>
        <end position="607"/>
    </location>
</feature>
<feature type="compositionally biased region" description="Gly residues" evidence="2">
    <location>
        <begin position="743"/>
        <end position="752"/>
    </location>
</feature>
<keyword evidence="1" id="KW-0175">Coiled coil</keyword>
<name>A0A6G1GQB4_9PEZI</name>
<feature type="region of interest" description="Disordered" evidence="2">
    <location>
        <begin position="717"/>
        <end position="752"/>
    </location>
</feature>
<feature type="compositionally biased region" description="Low complexity" evidence="2">
    <location>
        <begin position="476"/>
        <end position="499"/>
    </location>
</feature>
<gene>
    <name evidence="3" type="ORF">K402DRAFT_407270</name>
</gene>
<feature type="region of interest" description="Disordered" evidence="2">
    <location>
        <begin position="374"/>
        <end position="499"/>
    </location>
</feature>
<evidence type="ECO:0000313" key="4">
    <source>
        <dbReference type="Proteomes" id="UP000800041"/>
    </source>
</evidence>
<reference evidence="3" key="1">
    <citation type="journal article" date="2020" name="Stud. Mycol.">
        <title>101 Dothideomycetes genomes: a test case for predicting lifestyles and emergence of pathogens.</title>
        <authorList>
            <person name="Haridas S."/>
            <person name="Albert R."/>
            <person name="Binder M."/>
            <person name="Bloem J."/>
            <person name="Labutti K."/>
            <person name="Salamov A."/>
            <person name="Andreopoulos B."/>
            <person name="Baker S."/>
            <person name="Barry K."/>
            <person name="Bills G."/>
            <person name="Bluhm B."/>
            <person name="Cannon C."/>
            <person name="Castanera R."/>
            <person name="Culley D."/>
            <person name="Daum C."/>
            <person name="Ezra D."/>
            <person name="Gonzalez J."/>
            <person name="Henrissat B."/>
            <person name="Kuo A."/>
            <person name="Liang C."/>
            <person name="Lipzen A."/>
            <person name="Lutzoni F."/>
            <person name="Magnuson J."/>
            <person name="Mondo S."/>
            <person name="Nolan M."/>
            <person name="Ohm R."/>
            <person name="Pangilinan J."/>
            <person name="Park H.-J."/>
            <person name="Ramirez L."/>
            <person name="Alfaro M."/>
            <person name="Sun H."/>
            <person name="Tritt A."/>
            <person name="Yoshinaga Y."/>
            <person name="Zwiers L.-H."/>
            <person name="Turgeon B."/>
            <person name="Goodwin S."/>
            <person name="Spatafora J."/>
            <person name="Crous P."/>
            <person name="Grigoriev I."/>
        </authorList>
    </citation>
    <scope>NUCLEOTIDE SEQUENCE</scope>
    <source>
        <strain evidence="3">CBS 113979</strain>
    </source>
</reference>
<dbReference type="Proteomes" id="UP000800041">
    <property type="component" value="Unassembled WGS sequence"/>
</dbReference>
<dbReference type="AlphaFoldDB" id="A0A6G1GQB4"/>
<feature type="compositionally biased region" description="Basic and acidic residues" evidence="2">
    <location>
        <begin position="375"/>
        <end position="391"/>
    </location>
</feature>
<evidence type="ECO:0000313" key="3">
    <source>
        <dbReference type="EMBL" id="KAF1982939.1"/>
    </source>
</evidence>
<feature type="compositionally biased region" description="Basic and acidic residues" evidence="2">
    <location>
        <begin position="44"/>
        <end position="58"/>
    </location>
</feature>